<protein>
    <submittedName>
        <fullName evidence="3">C2 domain-containing protein</fullName>
    </submittedName>
</protein>
<dbReference type="Proteomes" id="UP000095283">
    <property type="component" value="Unplaced"/>
</dbReference>
<evidence type="ECO:0000313" key="2">
    <source>
        <dbReference type="Proteomes" id="UP000095283"/>
    </source>
</evidence>
<dbReference type="Pfam" id="PF00168">
    <property type="entry name" value="C2"/>
    <property type="match status" value="1"/>
</dbReference>
<dbReference type="Gene3D" id="2.60.40.150">
    <property type="entry name" value="C2 domain"/>
    <property type="match status" value="1"/>
</dbReference>
<feature type="domain" description="C2" evidence="1">
    <location>
        <begin position="79"/>
        <end position="119"/>
    </location>
</feature>
<sequence length="145" mass="16507">MWSTGAVVCSPFYRILSTCCPIRKTTSNRLLSHGGFDDFSSNYQNVFNVVERNHEGSSLVTWVIIQKLICHCESQQSHIPFNELQSKTLLLVVFDYDRLSKDDKMGQLSIPLESIDFGTTTDIDRYLSKPENDDDVSTSFILNQC</sequence>
<dbReference type="SUPFAM" id="SSF49562">
    <property type="entry name" value="C2 domain (Calcium/lipid-binding domain, CaLB)"/>
    <property type="match status" value="1"/>
</dbReference>
<evidence type="ECO:0000313" key="3">
    <source>
        <dbReference type="WBParaSite" id="Hba_10395"/>
    </source>
</evidence>
<evidence type="ECO:0000259" key="1">
    <source>
        <dbReference type="Pfam" id="PF00168"/>
    </source>
</evidence>
<dbReference type="WBParaSite" id="Hba_10395">
    <property type="protein sequence ID" value="Hba_10395"/>
    <property type="gene ID" value="Hba_10395"/>
</dbReference>
<dbReference type="InterPro" id="IPR000008">
    <property type="entry name" value="C2_dom"/>
</dbReference>
<reference evidence="3" key="1">
    <citation type="submission" date="2016-11" db="UniProtKB">
        <authorList>
            <consortium name="WormBaseParasite"/>
        </authorList>
    </citation>
    <scope>IDENTIFICATION</scope>
</reference>
<name>A0A1I7WYY6_HETBA</name>
<organism evidence="2 3">
    <name type="scientific">Heterorhabditis bacteriophora</name>
    <name type="common">Entomopathogenic nematode worm</name>
    <dbReference type="NCBI Taxonomy" id="37862"/>
    <lineage>
        <taxon>Eukaryota</taxon>
        <taxon>Metazoa</taxon>
        <taxon>Ecdysozoa</taxon>
        <taxon>Nematoda</taxon>
        <taxon>Chromadorea</taxon>
        <taxon>Rhabditida</taxon>
        <taxon>Rhabditina</taxon>
        <taxon>Rhabditomorpha</taxon>
        <taxon>Strongyloidea</taxon>
        <taxon>Heterorhabditidae</taxon>
        <taxon>Heterorhabditis</taxon>
    </lineage>
</organism>
<accession>A0A1I7WYY6</accession>
<keyword evidence="2" id="KW-1185">Reference proteome</keyword>
<dbReference type="InterPro" id="IPR035892">
    <property type="entry name" value="C2_domain_sf"/>
</dbReference>
<proteinExistence type="predicted"/>
<dbReference type="AlphaFoldDB" id="A0A1I7WYY6"/>